<dbReference type="PANTHER" id="PTHR43386">
    <property type="entry name" value="OLIGOPEPTIDE TRANSPORT SYSTEM PERMEASE PROTEIN APPC"/>
    <property type="match status" value="1"/>
</dbReference>
<evidence type="ECO:0000256" key="1">
    <source>
        <dbReference type="ARBA" id="ARBA00004651"/>
    </source>
</evidence>
<dbReference type="CDD" id="cd06261">
    <property type="entry name" value="TM_PBP2"/>
    <property type="match status" value="1"/>
</dbReference>
<reference evidence="9 10" key="1">
    <citation type="submission" date="2022-10" db="EMBL/GenBank/DDBJ databases">
        <title>Draft genome assembly of moderately radiation resistant bacterium Metabacillus halosaccharovorans.</title>
        <authorList>
            <person name="Pal S."/>
            <person name="Gopinathan A."/>
        </authorList>
    </citation>
    <scope>NUCLEOTIDE SEQUENCE [LARGE SCALE GENOMIC DNA]</scope>
    <source>
        <strain evidence="9 10">VITHBRA001</strain>
    </source>
</reference>
<evidence type="ECO:0000256" key="4">
    <source>
        <dbReference type="ARBA" id="ARBA00022692"/>
    </source>
</evidence>
<feature type="domain" description="ABC transmembrane type-1" evidence="8">
    <location>
        <begin position="73"/>
        <end position="262"/>
    </location>
</feature>
<dbReference type="SUPFAM" id="SSF161098">
    <property type="entry name" value="MetI-like"/>
    <property type="match status" value="1"/>
</dbReference>
<evidence type="ECO:0000256" key="2">
    <source>
        <dbReference type="ARBA" id="ARBA00022448"/>
    </source>
</evidence>
<evidence type="ECO:0000256" key="7">
    <source>
        <dbReference type="RuleBase" id="RU363032"/>
    </source>
</evidence>
<dbReference type="PROSITE" id="PS50928">
    <property type="entry name" value="ABC_TM1"/>
    <property type="match status" value="1"/>
</dbReference>
<dbReference type="RefSeq" id="WP_264142271.1">
    <property type="nucleotide sequence ID" value="NZ_JAOYEY010000032.1"/>
</dbReference>
<dbReference type="PANTHER" id="PTHR43386:SF1">
    <property type="entry name" value="D,D-DIPEPTIDE TRANSPORT SYSTEM PERMEASE PROTEIN DDPC-RELATED"/>
    <property type="match status" value="1"/>
</dbReference>
<comment type="caution">
    <text evidence="9">The sequence shown here is derived from an EMBL/GenBank/DDBJ whole genome shotgun (WGS) entry which is preliminary data.</text>
</comment>
<comment type="similarity">
    <text evidence="7">Belongs to the binding-protein-dependent transport system permease family.</text>
</comment>
<keyword evidence="10" id="KW-1185">Reference proteome</keyword>
<evidence type="ECO:0000256" key="3">
    <source>
        <dbReference type="ARBA" id="ARBA00022475"/>
    </source>
</evidence>
<feature type="transmembrane region" description="Helical" evidence="7">
    <location>
        <begin position="12"/>
        <end position="33"/>
    </location>
</feature>
<evidence type="ECO:0000313" key="9">
    <source>
        <dbReference type="EMBL" id="MCV9885505.1"/>
    </source>
</evidence>
<proteinExistence type="inferred from homology"/>
<feature type="transmembrane region" description="Helical" evidence="7">
    <location>
        <begin position="77"/>
        <end position="101"/>
    </location>
</feature>
<dbReference type="InterPro" id="IPR050366">
    <property type="entry name" value="BP-dependent_transpt_permease"/>
</dbReference>
<dbReference type="NCBIfam" id="NF047573">
    <property type="entry name" value="opine_perm_CntC"/>
    <property type="match status" value="1"/>
</dbReference>
<dbReference type="InterPro" id="IPR025966">
    <property type="entry name" value="OppC_N"/>
</dbReference>
<name>A0ABT3DEN0_9BACI</name>
<evidence type="ECO:0000313" key="10">
    <source>
        <dbReference type="Proteomes" id="UP001526147"/>
    </source>
</evidence>
<dbReference type="Gene3D" id="1.10.3720.10">
    <property type="entry name" value="MetI-like"/>
    <property type="match status" value="1"/>
</dbReference>
<keyword evidence="4 7" id="KW-0812">Transmembrane</keyword>
<gene>
    <name evidence="9" type="ORF">OIH86_07555</name>
</gene>
<sequence length="298" mass="33167">MRILKNICKDRLALISLVVIMITIIVGIFAPVFSPHDPNEIKMSLRYASPSWEYLLGNDHLGRCILSRLIYGVRPSVLWVLVVLFISVLIGAILGFVAGYFRGKTDAIIMRVCDIMLSFPGYVMALAVIGILGVGLENILIAFALIKWAWFARIIRTSVLQYSELNYIKFAKASGLSEFKIICRHIIPVTFSDIAVISSGSMGSMILQISGFSFLGLGIQAPHAEWGMMLNEAREVMFTRPELMVAPGLTIVFIVSVFNFFSDSLQVAFDPKLVNSKNTTTHKLRLSKMNVQEKKVAN</sequence>
<keyword evidence="2 7" id="KW-0813">Transport</keyword>
<feature type="transmembrane region" description="Helical" evidence="7">
    <location>
        <begin position="122"/>
        <end position="146"/>
    </location>
</feature>
<organism evidence="9 10">
    <name type="scientific">Metabacillus halosaccharovorans</name>
    <dbReference type="NCBI Taxonomy" id="930124"/>
    <lineage>
        <taxon>Bacteria</taxon>
        <taxon>Bacillati</taxon>
        <taxon>Bacillota</taxon>
        <taxon>Bacilli</taxon>
        <taxon>Bacillales</taxon>
        <taxon>Bacillaceae</taxon>
        <taxon>Metabacillus</taxon>
    </lineage>
</organism>
<dbReference type="NCBIfam" id="NF045473">
    <property type="entry name" value="Opp1C"/>
    <property type="match status" value="1"/>
</dbReference>
<protein>
    <submittedName>
        <fullName evidence="9">ABC transporter permease subunit</fullName>
    </submittedName>
</protein>
<dbReference type="Pfam" id="PF12911">
    <property type="entry name" value="OppC_N"/>
    <property type="match status" value="1"/>
</dbReference>
<keyword evidence="5 7" id="KW-1133">Transmembrane helix</keyword>
<feature type="transmembrane region" description="Helical" evidence="7">
    <location>
        <begin position="243"/>
        <end position="261"/>
    </location>
</feature>
<accession>A0ABT3DEN0</accession>
<dbReference type="InterPro" id="IPR000515">
    <property type="entry name" value="MetI-like"/>
</dbReference>
<evidence type="ECO:0000256" key="6">
    <source>
        <dbReference type="ARBA" id="ARBA00023136"/>
    </source>
</evidence>
<dbReference type="Pfam" id="PF00528">
    <property type="entry name" value="BPD_transp_1"/>
    <property type="match status" value="1"/>
</dbReference>
<keyword evidence="3" id="KW-1003">Cell membrane</keyword>
<comment type="subcellular location">
    <subcellularLocation>
        <location evidence="1 7">Cell membrane</location>
        <topology evidence="1 7">Multi-pass membrane protein</topology>
    </subcellularLocation>
</comment>
<dbReference type="InterPro" id="IPR035906">
    <property type="entry name" value="MetI-like_sf"/>
</dbReference>
<dbReference type="InterPro" id="IPR053474">
    <property type="entry name" value="Staphylopine_ABC_permease"/>
</dbReference>
<evidence type="ECO:0000259" key="8">
    <source>
        <dbReference type="PROSITE" id="PS50928"/>
    </source>
</evidence>
<keyword evidence="6 7" id="KW-0472">Membrane</keyword>
<dbReference type="EMBL" id="JAOYEY010000032">
    <property type="protein sequence ID" value="MCV9885505.1"/>
    <property type="molecule type" value="Genomic_DNA"/>
</dbReference>
<evidence type="ECO:0000256" key="5">
    <source>
        <dbReference type="ARBA" id="ARBA00022989"/>
    </source>
</evidence>
<dbReference type="Proteomes" id="UP001526147">
    <property type="component" value="Unassembled WGS sequence"/>
</dbReference>